<accession>A0A0D9ZU27</accession>
<protein>
    <submittedName>
        <fullName evidence="1">Uncharacterized protein</fullName>
    </submittedName>
</protein>
<reference evidence="1" key="2">
    <citation type="submission" date="2018-05" db="EMBL/GenBank/DDBJ databases">
        <title>OgluRS3 (Oryza glumaepatula Reference Sequence Version 3).</title>
        <authorList>
            <person name="Zhang J."/>
            <person name="Kudrna D."/>
            <person name="Lee S."/>
            <person name="Talag J."/>
            <person name="Welchert J."/>
            <person name="Wing R.A."/>
        </authorList>
    </citation>
    <scope>NUCLEOTIDE SEQUENCE [LARGE SCALE GENOMIC DNA]</scope>
</reference>
<name>A0A0D9ZU27_9ORYZ</name>
<dbReference type="Proteomes" id="UP000026961">
    <property type="component" value="Chromosome 5"/>
</dbReference>
<dbReference type="AlphaFoldDB" id="A0A0D9ZU27"/>
<sequence>MEERGEERRNKTRKYQPSKFQVKSVLPVTGTLPDGGLAGQQGAATPFVSVGQVDAAVAAASAGGEEAERDGVVVGGWWAEPRRWTLKSVRVENERDGLGS</sequence>
<dbReference type="EnsemblPlants" id="OGLUM05G02920.1">
    <property type="protein sequence ID" value="OGLUM05G02920.1"/>
    <property type="gene ID" value="OGLUM05G02920"/>
</dbReference>
<evidence type="ECO:0000313" key="1">
    <source>
        <dbReference type="EnsemblPlants" id="OGLUM05G02920.1"/>
    </source>
</evidence>
<dbReference type="HOGENOM" id="CLU_2310475_0_0_1"/>
<evidence type="ECO:0000313" key="2">
    <source>
        <dbReference type="Proteomes" id="UP000026961"/>
    </source>
</evidence>
<reference evidence="1" key="1">
    <citation type="submission" date="2015-04" db="UniProtKB">
        <authorList>
            <consortium name="EnsemblPlants"/>
        </authorList>
    </citation>
    <scope>IDENTIFICATION</scope>
</reference>
<dbReference type="Gramene" id="OGLUM05G02920.1">
    <property type="protein sequence ID" value="OGLUM05G02920.1"/>
    <property type="gene ID" value="OGLUM05G02920"/>
</dbReference>
<keyword evidence="2" id="KW-1185">Reference proteome</keyword>
<proteinExistence type="predicted"/>
<organism evidence="1">
    <name type="scientific">Oryza glumipatula</name>
    <dbReference type="NCBI Taxonomy" id="40148"/>
    <lineage>
        <taxon>Eukaryota</taxon>
        <taxon>Viridiplantae</taxon>
        <taxon>Streptophyta</taxon>
        <taxon>Embryophyta</taxon>
        <taxon>Tracheophyta</taxon>
        <taxon>Spermatophyta</taxon>
        <taxon>Magnoliopsida</taxon>
        <taxon>Liliopsida</taxon>
        <taxon>Poales</taxon>
        <taxon>Poaceae</taxon>
        <taxon>BOP clade</taxon>
        <taxon>Oryzoideae</taxon>
        <taxon>Oryzeae</taxon>
        <taxon>Oryzinae</taxon>
        <taxon>Oryza</taxon>
    </lineage>
</organism>